<dbReference type="AlphaFoldDB" id="A0A6J4H223"/>
<evidence type="ECO:0000313" key="2">
    <source>
        <dbReference type="EMBL" id="CAA9212041.1"/>
    </source>
</evidence>
<reference evidence="2" key="1">
    <citation type="submission" date="2020-02" db="EMBL/GenBank/DDBJ databases">
        <authorList>
            <person name="Meier V. D."/>
        </authorList>
    </citation>
    <scope>NUCLEOTIDE SEQUENCE</scope>
    <source>
        <strain evidence="2">AVDCRST_MAG08</strain>
    </source>
</reference>
<proteinExistence type="predicted"/>
<feature type="non-terminal residue" evidence="2">
    <location>
        <position position="281"/>
    </location>
</feature>
<name>A0A6J4H223_9PROT</name>
<sequence length="281" mass="29825">GRNDKQQGVRRRAGRQGRGARPGARPRRQHEHLVPASAGAQARPAARRLRPGRLRTDAGARRHLARRPCRGPARRGAGRRRRGARPPRRALARHDRLPALRGRAPGVGGEPRAGRPVPAAAGGRARGVARPGGEGAFGRDARHRRRRRGGRHGGRHEGEPARRHRLRAGKPDGAAAGGLRAQLRGAGGGVRRGPVPHRVPDAARHRRPGPHGAAGRRPRDGERDPERRIPDAHGVRALGDGRAGQAAELRADPVLRPPEPAAPGPHARAPRGGGDAGLLAV</sequence>
<feature type="region of interest" description="Disordered" evidence="1">
    <location>
        <begin position="1"/>
        <end position="281"/>
    </location>
</feature>
<feature type="compositionally biased region" description="Basic residues" evidence="1">
    <location>
        <begin position="141"/>
        <end position="154"/>
    </location>
</feature>
<dbReference type="GO" id="GO:0016787">
    <property type="term" value="F:hydrolase activity"/>
    <property type="evidence" value="ECO:0007669"/>
    <property type="project" value="UniProtKB-KW"/>
</dbReference>
<accession>A0A6J4H223</accession>
<organism evidence="2">
    <name type="scientific">uncultured Acetobacteraceae bacterium</name>
    <dbReference type="NCBI Taxonomy" id="169975"/>
    <lineage>
        <taxon>Bacteria</taxon>
        <taxon>Pseudomonadati</taxon>
        <taxon>Pseudomonadota</taxon>
        <taxon>Alphaproteobacteria</taxon>
        <taxon>Acetobacterales</taxon>
        <taxon>Acetobacteraceae</taxon>
        <taxon>environmental samples</taxon>
    </lineage>
</organism>
<keyword evidence="2" id="KW-0378">Hydrolase</keyword>
<feature type="compositionally biased region" description="Basic residues" evidence="1">
    <location>
        <begin position="61"/>
        <end position="91"/>
    </location>
</feature>
<feature type="compositionally biased region" description="Basic and acidic residues" evidence="1">
    <location>
        <begin position="217"/>
        <end position="234"/>
    </location>
</feature>
<gene>
    <name evidence="2" type="ORF">AVDCRST_MAG08-156</name>
</gene>
<evidence type="ECO:0000256" key="1">
    <source>
        <dbReference type="SAM" id="MobiDB-lite"/>
    </source>
</evidence>
<feature type="compositionally biased region" description="Low complexity" evidence="1">
    <location>
        <begin position="173"/>
        <end position="184"/>
    </location>
</feature>
<dbReference type="EMBL" id="CADCTG010000020">
    <property type="protein sequence ID" value="CAA9212041.1"/>
    <property type="molecule type" value="Genomic_DNA"/>
</dbReference>
<feature type="compositionally biased region" description="Gly residues" evidence="1">
    <location>
        <begin position="271"/>
        <end position="281"/>
    </location>
</feature>
<feature type="non-terminal residue" evidence="2">
    <location>
        <position position="1"/>
    </location>
</feature>
<protein>
    <submittedName>
        <fullName evidence="2">Hydrolase, alpha/beta fold family</fullName>
    </submittedName>
</protein>
<feature type="compositionally biased region" description="Low complexity" evidence="1">
    <location>
        <begin position="114"/>
        <end position="129"/>
    </location>
</feature>